<dbReference type="SUPFAM" id="SSF47203">
    <property type="entry name" value="Acyl-CoA dehydrogenase C-terminal domain-like"/>
    <property type="match status" value="1"/>
</dbReference>
<reference evidence="7 8" key="1">
    <citation type="submission" date="2020-07" db="EMBL/GenBank/DDBJ databases">
        <title>Taxonomic revisions and descriptions of new bacterial species based on genomic comparisons in the high-G+C-content subgroup of the family Alcaligenaceae.</title>
        <authorList>
            <person name="Szabo A."/>
            <person name="Felfoldi T."/>
        </authorList>
    </citation>
    <scope>NUCLEOTIDE SEQUENCE [LARGE SCALE GENOMIC DNA]</scope>
    <source>
        <strain evidence="7 8">LMG 24012</strain>
    </source>
</reference>
<dbReference type="InterPro" id="IPR013786">
    <property type="entry name" value="AcylCoA_DH/ox_N"/>
</dbReference>
<evidence type="ECO:0000259" key="6">
    <source>
        <dbReference type="Pfam" id="PF02771"/>
    </source>
</evidence>
<name>A0A853FY99_9BURK</name>
<dbReference type="InterPro" id="IPR036250">
    <property type="entry name" value="AcylCo_DH-like_C"/>
</dbReference>
<dbReference type="GO" id="GO:0050660">
    <property type="term" value="F:flavin adenine dinucleotide binding"/>
    <property type="evidence" value="ECO:0007669"/>
    <property type="project" value="InterPro"/>
</dbReference>
<dbReference type="RefSeq" id="WP_180154878.1">
    <property type="nucleotide sequence ID" value="NZ_JACCEM010000004.1"/>
</dbReference>
<dbReference type="Proteomes" id="UP000559809">
    <property type="component" value="Unassembled WGS sequence"/>
</dbReference>
<evidence type="ECO:0000313" key="7">
    <source>
        <dbReference type="EMBL" id="NYT49593.1"/>
    </source>
</evidence>
<dbReference type="InterPro" id="IPR046373">
    <property type="entry name" value="Acyl-CoA_Oxase/DH_mid-dom_sf"/>
</dbReference>
<comment type="cofactor">
    <cofactor evidence="1">
        <name>FAD</name>
        <dbReference type="ChEBI" id="CHEBI:57692"/>
    </cofactor>
</comment>
<keyword evidence="4" id="KW-0274">FAD</keyword>
<dbReference type="InterPro" id="IPR009100">
    <property type="entry name" value="AcylCoA_DH/oxidase_NM_dom_sf"/>
</dbReference>
<dbReference type="SUPFAM" id="SSF56645">
    <property type="entry name" value="Acyl-CoA dehydrogenase NM domain-like"/>
    <property type="match status" value="1"/>
</dbReference>
<evidence type="ECO:0000256" key="3">
    <source>
        <dbReference type="ARBA" id="ARBA00022630"/>
    </source>
</evidence>
<keyword evidence="3" id="KW-0285">Flavoprotein</keyword>
<feature type="domain" description="Acyl-CoA dehydrogenase/oxidase N-terminal" evidence="6">
    <location>
        <begin position="8"/>
        <end position="115"/>
    </location>
</feature>
<dbReference type="EMBL" id="JACCEM010000004">
    <property type="protein sequence ID" value="NYT49593.1"/>
    <property type="molecule type" value="Genomic_DNA"/>
</dbReference>
<comment type="similarity">
    <text evidence="2">Belongs to the acyl-CoA dehydrogenase family.</text>
</comment>
<feature type="domain" description="Acyl-CoA dehydrogenase/oxidase C-terminal" evidence="5">
    <location>
        <begin position="239"/>
        <end position="349"/>
    </location>
</feature>
<dbReference type="PIRSF" id="PIRSF016578">
    <property type="entry name" value="HsaA"/>
    <property type="match status" value="1"/>
</dbReference>
<accession>A0A853FY99</accession>
<dbReference type="PANTHER" id="PTHR43884">
    <property type="entry name" value="ACYL-COA DEHYDROGENASE"/>
    <property type="match status" value="1"/>
</dbReference>
<gene>
    <name evidence="7" type="ORF">H0A72_09775</name>
</gene>
<keyword evidence="8" id="KW-1185">Reference proteome</keyword>
<organism evidence="7 8">
    <name type="scientific">Parapusillimonas granuli</name>
    <dbReference type="NCBI Taxonomy" id="380911"/>
    <lineage>
        <taxon>Bacteria</taxon>
        <taxon>Pseudomonadati</taxon>
        <taxon>Pseudomonadota</taxon>
        <taxon>Betaproteobacteria</taxon>
        <taxon>Burkholderiales</taxon>
        <taxon>Alcaligenaceae</taxon>
        <taxon>Parapusillimonas</taxon>
    </lineage>
</organism>
<proteinExistence type="inferred from homology"/>
<dbReference type="InterPro" id="IPR009075">
    <property type="entry name" value="AcylCo_DH/oxidase_C"/>
</dbReference>
<dbReference type="Gene3D" id="1.10.540.10">
    <property type="entry name" value="Acyl-CoA dehydrogenase/oxidase, N-terminal domain"/>
    <property type="match status" value="1"/>
</dbReference>
<evidence type="ECO:0000256" key="4">
    <source>
        <dbReference type="ARBA" id="ARBA00022827"/>
    </source>
</evidence>
<dbReference type="PANTHER" id="PTHR43884:SF12">
    <property type="entry name" value="ISOVALERYL-COA DEHYDROGENASE, MITOCHONDRIAL-RELATED"/>
    <property type="match status" value="1"/>
</dbReference>
<dbReference type="Pfam" id="PF02771">
    <property type="entry name" value="Acyl-CoA_dh_N"/>
    <property type="match status" value="1"/>
</dbReference>
<dbReference type="Pfam" id="PF00441">
    <property type="entry name" value="Acyl-CoA_dh_1"/>
    <property type="match status" value="1"/>
</dbReference>
<evidence type="ECO:0000313" key="8">
    <source>
        <dbReference type="Proteomes" id="UP000559809"/>
    </source>
</evidence>
<evidence type="ECO:0000259" key="5">
    <source>
        <dbReference type="Pfam" id="PF00441"/>
    </source>
</evidence>
<dbReference type="InterPro" id="IPR037069">
    <property type="entry name" value="AcylCoA_DH/ox_N_sf"/>
</dbReference>
<protein>
    <submittedName>
        <fullName evidence="7">Acyl-CoA/acyl-ACP dehydrogenase</fullName>
    </submittedName>
</protein>
<dbReference type="GO" id="GO:0003995">
    <property type="term" value="F:acyl-CoA dehydrogenase activity"/>
    <property type="evidence" value="ECO:0007669"/>
    <property type="project" value="TreeGrafter"/>
</dbReference>
<evidence type="ECO:0000256" key="1">
    <source>
        <dbReference type="ARBA" id="ARBA00001974"/>
    </source>
</evidence>
<dbReference type="Gene3D" id="2.40.110.10">
    <property type="entry name" value="Butyryl-CoA Dehydrogenase, subunit A, domain 2"/>
    <property type="match status" value="1"/>
</dbReference>
<dbReference type="AlphaFoldDB" id="A0A853FY99"/>
<comment type="caution">
    <text evidence="7">The sequence shown here is derived from an EMBL/GenBank/DDBJ whole genome shotgun (WGS) entry which is preliminary data.</text>
</comment>
<dbReference type="Gene3D" id="1.20.140.10">
    <property type="entry name" value="Butyryl-CoA Dehydrogenase, subunit A, domain 3"/>
    <property type="match status" value="1"/>
</dbReference>
<evidence type="ECO:0000256" key="2">
    <source>
        <dbReference type="ARBA" id="ARBA00009347"/>
    </source>
</evidence>
<sequence>MTTTNQADTLIGAVAALIKTDLAPITSAVDQEGRYPIEFLRKLAGAGGFAAAVPKAHGGLALGLGPQIDVISEVGRECGSTAFLAWCQSTCALYLLGSPNEAVRTRYLRAVATGERLAGTGMSNTVKHLAGIENIHLKARRQADGYVVSGSLPWVSNVGDSHLAIVAASVEGGGYVMFAAHGDAAGVSLHPCPDFAGLAGTQTLNIRMKDVRIPNEDVLAHPEQFPAYMAGIKPAFVLGQLGMGFGVIDGSLRIIRESNVAGAHVNQFLDDQGDALANEAAALKASARRLAAQADEGGAALIDVLRLRLAASELTLRAANSAVLHAGAKGYLMRHPAQRRLREAVFVAIVTPALKHLRKEIHALEQAAAEAQAA</sequence>